<evidence type="ECO:0000256" key="3">
    <source>
        <dbReference type="ARBA" id="ARBA00023004"/>
    </source>
</evidence>
<accession>A0A8J7K0P2</accession>
<feature type="domain" description="Rieske" evidence="8">
    <location>
        <begin position="41"/>
        <end position="138"/>
    </location>
</feature>
<dbReference type="InterPro" id="IPR017941">
    <property type="entry name" value="Rieske_2Fe-2S"/>
</dbReference>
<dbReference type="Pfam" id="PF00355">
    <property type="entry name" value="Rieske"/>
    <property type="match status" value="1"/>
</dbReference>
<gene>
    <name evidence="9" type="ORF">IQ247_08610</name>
</gene>
<proteinExistence type="predicted"/>
<dbReference type="GO" id="GO:0016705">
    <property type="term" value="F:oxidoreductase activity, acting on paired donors, with incorporation or reduction of molecular oxygen"/>
    <property type="evidence" value="ECO:0007669"/>
    <property type="project" value="UniProtKB-ARBA"/>
</dbReference>
<keyword evidence="3" id="KW-0408">Iron</keyword>
<keyword evidence="2" id="KW-0479">Metal-binding</keyword>
<dbReference type="InterPro" id="IPR036922">
    <property type="entry name" value="Rieske_2Fe-2S_sf"/>
</dbReference>
<evidence type="ECO:0000256" key="1">
    <source>
        <dbReference type="ARBA" id="ARBA00022714"/>
    </source>
</evidence>
<dbReference type="SUPFAM" id="SSF50022">
    <property type="entry name" value="ISP domain"/>
    <property type="match status" value="1"/>
</dbReference>
<dbReference type="InterPro" id="IPR014349">
    <property type="entry name" value="Rieske_Fe-S_prot"/>
</dbReference>
<evidence type="ECO:0000256" key="6">
    <source>
        <dbReference type="ARBA" id="ARBA00034078"/>
    </source>
</evidence>
<keyword evidence="10" id="KW-1185">Reference proteome</keyword>
<evidence type="ECO:0000256" key="5">
    <source>
        <dbReference type="ARBA" id="ARBA00023157"/>
    </source>
</evidence>
<evidence type="ECO:0000313" key="9">
    <source>
        <dbReference type="EMBL" id="MBE9212752.1"/>
    </source>
</evidence>
<dbReference type="GO" id="GO:0004497">
    <property type="term" value="F:monooxygenase activity"/>
    <property type="evidence" value="ECO:0007669"/>
    <property type="project" value="UniProtKB-ARBA"/>
</dbReference>
<dbReference type="Proteomes" id="UP000620559">
    <property type="component" value="Unassembled WGS sequence"/>
</dbReference>
<dbReference type="PROSITE" id="PS51257">
    <property type="entry name" value="PROKAR_LIPOPROTEIN"/>
    <property type="match status" value="1"/>
</dbReference>
<comment type="cofactor">
    <cofactor evidence="6">
        <name>[2Fe-2S] cluster</name>
        <dbReference type="ChEBI" id="CHEBI:190135"/>
    </cofactor>
</comment>
<dbReference type="PRINTS" id="PR00162">
    <property type="entry name" value="RIESKE"/>
</dbReference>
<dbReference type="CDD" id="cd03467">
    <property type="entry name" value="Rieske"/>
    <property type="match status" value="1"/>
</dbReference>
<name>A0A8J7K0P2_9CYAN</name>
<protein>
    <submittedName>
        <fullName evidence="9">Ubiquinol-cytochrome c reductase iron-sulfur subunit</fullName>
    </submittedName>
</protein>
<dbReference type="PANTHER" id="PTHR10134">
    <property type="entry name" value="CYTOCHROME B-C1 COMPLEX SUBUNIT RIESKE, MITOCHONDRIAL"/>
    <property type="match status" value="1"/>
</dbReference>
<evidence type="ECO:0000256" key="4">
    <source>
        <dbReference type="ARBA" id="ARBA00023014"/>
    </source>
</evidence>
<dbReference type="InterPro" id="IPR005805">
    <property type="entry name" value="Rieske_Fe-S_prot_C"/>
</dbReference>
<dbReference type="PROSITE" id="PS51296">
    <property type="entry name" value="RIESKE"/>
    <property type="match status" value="1"/>
</dbReference>
<comment type="caution">
    <text evidence="9">The sequence shown here is derived from an EMBL/GenBank/DDBJ whole genome shotgun (WGS) entry which is preliminary data.</text>
</comment>
<evidence type="ECO:0000256" key="7">
    <source>
        <dbReference type="SAM" id="SignalP"/>
    </source>
</evidence>
<keyword evidence="5" id="KW-1015">Disulfide bond</keyword>
<dbReference type="RefSeq" id="WP_193918976.1">
    <property type="nucleotide sequence ID" value="NZ_JADEWL010000018.1"/>
</dbReference>
<dbReference type="GO" id="GO:0046872">
    <property type="term" value="F:metal ion binding"/>
    <property type="evidence" value="ECO:0007669"/>
    <property type="project" value="UniProtKB-KW"/>
</dbReference>
<feature type="chain" id="PRO_5035183634" evidence="7">
    <location>
        <begin position="25"/>
        <end position="139"/>
    </location>
</feature>
<feature type="signal peptide" evidence="7">
    <location>
        <begin position="1"/>
        <end position="24"/>
    </location>
</feature>
<sequence>MNRRNFLNWVGVGTIASSLPLAIAACSSKETTQNTPKSQEWQNIGTSNELNTNGKLLAKNTPIGEVLVVKTSLANNLVAVNPSCTHAGCTVEWKNDTNKFVCPCHGSEFGVDGKVIAAPATTPLKTYAVKIDGDTILVQ</sequence>
<dbReference type="GO" id="GO:0016020">
    <property type="term" value="C:membrane"/>
    <property type="evidence" value="ECO:0007669"/>
    <property type="project" value="InterPro"/>
</dbReference>
<keyword evidence="1" id="KW-0001">2Fe-2S</keyword>
<dbReference type="Gene3D" id="2.102.10.10">
    <property type="entry name" value="Rieske [2Fe-2S] iron-sulphur domain"/>
    <property type="match status" value="1"/>
</dbReference>
<evidence type="ECO:0000259" key="8">
    <source>
        <dbReference type="PROSITE" id="PS51296"/>
    </source>
</evidence>
<dbReference type="GO" id="GO:0051537">
    <property type="term" value="F:2 iron, 2 sulfur cluster binding"/>
    <property type="evidence" value="ECO:0007669"/>
    <property type="project" value="UniProtKB-KW"/>
</dbReference>
<dbReference type="AlphaFoldDB" id="A0A8J7K0P2"/>
<keyword evidence="4" id="KW-0411">Iron-sulfur</keyword>
<evidence type="ECO:0000313" key="10">
    <source>
        <dbReference type="Proteomes" id="UP000620559"/>
    </source>
</evidence>
<evidence type="ECO:0000256" key="2">
    <source>
        <dbReference type="ARBA" id="ARBA00022723"/>
    </source>
</evidence>
<organism evidence="9 10">
    <name type="scientific">Plectonema cf. radiosum LEGE 06105</name>
    <dbReference type="NCBI Taxonomy" id="945769"/>
    <lineage>
        <taxon>Bacteria</taxon>
        <taxon>Bacillati</taxon>
        <taxon>Cyanobacteriota</taxon>
        <taxon>Cyanophyceae</taxon>
        <taxon>Oscillatoriophycideae</taxon>
        <taxon>Oscillatoriales</taxon>
        <taxon>Microcoleaceae</taxon>
        <taxon>Plectonema</taxon>
    </lineage>
</organism>
<reference evidence="9" key="1">
    <citation type="submission" date="2020-10" db="EMBL/GenBank/DDBJ databases">
        <authorList>
            <person name="Castelo-Branco R."/>
            <person name="Eusebio N."/>
            <person name="Adriana R."/>
            <person name="Vieira A."/>
            <person name="Brugerolle De Fraissinette N."/>
            <person name="Rezende De Castro R."/>
            <person name="Schneider M.P."/>
            <person name="Vasconcelos V."/>
            <person name="Leao P.N."/>
        </authorList>
    </citation>
    <scope>NUCLEOTIDE SEQUENCE</scope>
    <source>
        <strain evidence="9">LEGE 06105</strain>
    </source>
</reference>
<dbReference type="EMBL" id="JADEWL010000018">
    <property type="protein sequence ID" value="MBE9212752.1"/>
    <property type="molecule type" value="Genomic_DNA"/>
</dbReference>
<keyword evidence="7" id="KW-0732">Signal</keyword>